<evidence type="ECO:0000313" key="1">
    <source>
        <dbReference type="EMBL" id="MBB5790744.1"/>
    </source>
</evidence>
<reference evidence="1 2" key="1">
    <citation type="submission" date="2020-08" db="EMBL/GenBank/DDBJ databases">
        <title>Sequencing the genomes of 1000 actinobacteria strains.</title>
        <authorList>
            <person name="Klenk H.-P."/>
        </authorList>
    </citation>
    <scope>NUCLEOTIDE SEQUENCE [LARGE SCALE GENOMIC DNA]</scope>
    <source>
        <strain evidence="1 2">DSM 102122</strain>
    </source>
</reference>
<keyword evidence="2" id="KW-1185">Reference proteome</keyword>
<comment type="caution">
    <text evidence="1">The sequence shown here is derived from an EMBL/GenBank/DDBJ whole genome shotgun (WGS) entry which is preliminary data.</text>
</comment>
<sequence length="44" mass="4405">MRTTAPARLTAAPASPPYATTLAVTGTVRSTVPSSNSQVSSSGR</sequence>
<dbReference type="EMBL" id="JACHMM010000001">
    <property type="protein sequence ID" value="MBB5790744.1"/>
    <property type="molecule type" value="Genomic_DNA"/>
</dbReference>
<dbReference type="Proteomes" id="UP000542813">
    <property type="component" value="Unassembled WGS sequence"/>
</dbReference>
<dbReference type="RefSeq" id="WP_281386355.1">
    <property type="nucleotide sequence ID" value="NZ_JACHMM010000001.1"/>
</dbReference>
<evidence type="ECO:0000313" key="2">
    <source>
        <dbReference type="Proteomes" id="UP000542813"/>
    </source>
</evidence>
<organism evidence="1 2">
    <name type="scientific">Jiangella mangrovi</name>
    <dbReference type="NCBI Taxonomy" id="1524084"/>
    <lineage>
        <taxon>Bacteria</taxon>
        <taxon>Bacillati</taxon>
        <taxon>Actinomycetota</taxon>
        <taxon>Actinomycetes</taxon>
        <taxon>Jiangellales</taxon>
        <taxon>Jiangellaceae</taxon>
        <taxon>Jiangella</taxon>
    </lineage>
</organism>
<gene>
    <name evidence="1" type="ORF">HD601_005319</name>
</gene>
<accession>A0A7W9GVD4</accession>
<protein>
    <submittedName>
        <fullName evidence="1">Uncharacterized protein</fullName>
    </submittedName>
</protein>
<dbReference type="AlphaFoldDB" id="A0A7W9GVD4"/>
<proteinExistence type="predicted"/>
<name>A0A7W9GVD4_9ACTN</name>